<dbReference type="EMBL" id="CP042306">
    <property type="protein sequence ID" value="QDZ06824.1"/>
    <property type="molecule type" value="Genomic_DNA"/>
</dbReference>
<dbReference type="KEGG" id="spai:FPZ24_04480"/>
<dbReference type="GO" id="GO:0030246">
    <property type="term" value="F:carbohydrate binding"/>
    <property type="evidence" value="ECO:0007669"/>
    <property type="project" value="InterPro"/>
</dbReference>
<dbReference type="SUPFAM" id="SSF49503">
    <property type="entry name" value="Cupredoxins"/>
    <property type="match status" value="1"/>
</dbReference>
<name>A0A5B8LGP0_9SPHN</name>
<accession>A0A5B8LGP0</accession>
<dbReference type="InterPro" id="IPR034242">
    <property type="entry name" value="MauL"/>
</dbReference>
<proteinExistence type="predicted"/>
<dbReference type="AlphaFoldDB" id="A0A5B8LGP0"/>
<dbReference type="InterPro" id="IPR013784">
    <property type="entry name" value="Carb-bd-like_fold"/>
</dbReference>
<dbReference type="OrthoDB" id="9772097at2"/>
<evidence type="ECO:0000313" key="2">
    <source>
        <dbReference type="EMBL" id="QDZ06824.1"/>
    </source>
</evidence>
<reference evidence="2 3" key="1">
    <citation type="submission" date="2019-07" db="EMBL/GenBank/DDBJ databases">
        <title>Full genome sequence of Sphingomonas sp. 4R-6-7(HKS19).</title>
        <authorList>
            <person name="Im W.-T."/>
        </authorList>
    </citation>
    <scope>NUCLEOTIDE SEQUENCE [LARGE SCALE GENOMIC DNA]</scope>
    <source>
        <strain evidence="2 3">HKS19</strain>
    </source>
</reference>
<dbReference type="InterPro" id="IPR008972">
    <property type="entry name" value="Cupredoxin"/>
</dbReference>
<gene>
    <name evidence="2" type="ORF">FPZ24_04480</name>
</gene>
<feature type="signal peptide" evidence="1">
    <location>
        <begin position="1"/>
        <end position="22"/>
    </location>
</feature>
<protein>
    <submittedName>
        <fullName evidence="2">Methylamine utilization protein</fullName>
    </submittedName>
</protein>
<organism evidence="2 3">
    <name type="scientific">Sphingomonas panacisoli</name>
    <dbReference type="NCBI Taxonomy" id="1813879"/>
    <lineage>
        <taxon>Bacteria</taxon>
        <taxon>Pseudomonadati</taxon>
        <taxon>Pseudomonadota</taxon>
        <taxon>Alphaproteobacteria</taxon>
        <taxon>Sphingomonadales</taxon>
        <taxon>Sphingomonadaceae</taxon>
        <taxon>Sphingomonas</taxon>
    </lineage>
</organism>
<keyword evidence="3" id="KW-1185">Reference proteome</keyword>
<dbReference type="SUPFAM" id="SSF49452">
    <property type="entry name" value="Starch-binding domain-like"/>
    <property type="match status" value="1"/>
</dbReference>
<dbReference type="Proteomes" id="UP000315673">
    <property type="component" value="Chromosome"/>
</dbReference>
<keyword evidence="1" id="KW-0732">Signal</keyword>
<dbReference type="Gene3D" id="2.60.40.420">
    <property type="entry name" value="Cupredoxins - blue copper proteins"/>
    <property type="match status" value="1"/>
</dbReference>
<evidence type="ECO:0000256" key="1">
    <source>
        <dbReference type="SAM" id="SignalP"/>
    </source>
</evidence>
<sequence length="201" mass="21406">MRILFPCLAAVVAALAPVSASAASATITVRGADGQPLVGAVVMIEMARPPAGPIKFPWPYVMAQQNIAFVPHVLIVPVGATVSFPNRDKVRHHVYSFSGAKKFDMKLYGRDETRAVTFDKEGVVTLGCNIHDAMSAFIIVVDTPFAAQTDTSGRVTIANVPVGAATIRVWYPSARAPENMLTQPAAVTATGLDATYTIRPR</sequence>
<evidence type="ECO:0000313" key="3">
    <source>
        <dbReference type="Proteomes" id="UP000315673"/>
    </source>
</evidence>
<feature type="chain" id="PRO_5022742293" evidence="1">
    <location>
        <begin position="23"/>
        <end position="201"/>
    </location>
</feature>
<dbReference type="CDD" id="cd04221">
    <property type="entry name" value="MauL"/>
    <property type="match status" value="1"/>
</dbReference>